<dbReference type="RefSeq" id="WP_408079669.1">
    <property type="nucleotide sequence ID" value="NZ_JBELQC010000002.1"/>
</dbReference>
<evidence type="ECO:0000313" key="1">
    <source>
        <dbReference type="EMBL" id="MFL9842226.1"/>
    </source>
</evidence>
<evidence type="ECO:0000313" key="2">
    <source>
        <dbReference type="Proteomes" id="UP001629244"/>
    </source>
</evidence>
<organism evidence="1 2">
    <name type="scientific">Sphingomonas plantiphila</name>
    <dbReference type="NCBI Taxonomy" id="3163295"/>
    <lineage>
        <taxon>Bacteria</taxon>
        <taxon>Pseudomonadati</taxon>
        <taxon>Pseudomonadota</taxon>
        <taxon>Alphaproteobacteria</taxon>
        <taxon>Sphingomonadales</taxon>
        <taxon>Sphingomonadaceae</taxon>
        <taxon>Sphingomonas</taxon>
    </lineage>
</organism>
<dbReference type="EMBL" id="JBELQC010000002">
    <property type="protein sequence ID" value="MFL9842226.1"/>
    <property type="molecule type" value="Genomic_DNA"/>
</dbReference>
<gene>
    <name evidence="1" type="ORF">ABS767_14735</name>
</gene>
<proteinExistence type="predicted"/>
<evidence type="ECO:0008006" key="3">
    <source>
        <dbReference type="Google" id="ProtNLM"/>
    </source>
</evidence>
<reference evidence="1 2" key="1">
    <citation type="submission" date="2024-06" db="EMBL/GenBank/DDBJ databases">
        <authorList>
            <person name="Kaempfer P."/>
            <person name="Viver T."/>
        </authorList>
    </citation>
    <scope>NUCLEOTIDE SEQUENCE [LARGE SCALE GENOMIC DNA]</scope>
    <source>
        <strain evidence="1 2">ST-64</strain>
    </source>
</reference>
<keyword evidence="2" id="KW-1185">Reference proteome</keyword>
<comment type="caution">
    <text evidence="1">The sequence shown here is derived from an EMBL/GenBank/DDBJ whole genome shotgun (WGS) entry which is preliminary data.</text>
</comment>
<name>A0ABW8YPK3_9SPHN</name>
<sequence>MVGEELYAGAIDLAQRLPTEVERTRLICLPIVMSITRDMIDREMRGLGTLRGPSINAIATSLDLPFETVRRNILRLHDADWVEIGEAGGVTLPNPVPPTLAHWCVEVGERIRRIAERIEALGATEPRSIGDGMCDNSCILGALDLCLAMAGTKKLFGLRFTELLVVNFVCTASVVHLNASPSGTNPYAEAGAVPPDAERAFIPLDELAKTIGVSRSTIYRIVSNAERADLFERQGYAVRPAASLLTSPLYIQALELVAGRTATLFSRIERHRCGLGCTALDQVLGRPRPWR</sequence>
<dbReference type="Proteomes" id="UP001629244">
    <property type="component" value="Unassembled WGS sequence"/>
</dbReference>
<protein>
    <recommendedName>
        <fullName evidence="3">Helix-turn-helix domain-containing protein</fullName>
    </recommendedName>
</protein>
<accession>A0ABW8YPK3</accession>